<keyword evidence="1" id="KW-0711">Selenium</keyword>
<dbReference type="EMBL" id="CP002281">
    <property type="protein sequence ID" value="ADO82918.1"/>
    <property type="molecule type" value="Genomic_DNA"/>
</dbReference>
<evidence type="ECO:0000313" key="4">
    <source>
        <dbReference type="Proteomes" id="UP000006875"/>
    </source>
</evidence>
<accession>E3H7W6</accession>
<dbReference type="PANTHER" id="PTHR30401:SF0">
    <property type="entry name" value="TRNA 2-SELENOURIDINE SYNTHASE"/>
    <property type="match status" value="1"/>
</dbReference>
<dbReference type="Gene3D" id="3.40.250.10">
    <property type="entry name" value="Rhodanese-like domain"/>
    <property type="match status" value="1"/>
</dbReference>
<dbReference type="PROSITE" id="PS50206">
    <property type="entry name" value="RHODANESE_3"/>
    <property type="match status" value="1"/>
</dbReference>
<evidence type="ECO:0000259" key="2">
    <source>
        <dbReference type="PROSITE" id="PS50206"/>
    </source>
</evidence>
<dbReference type="HOGENOM" id="CLU_043456_0_0_0"/>
<name>E3H7W6_ILYPC</name>
<dbReference type="InterPro" id="IPR058840">
    <property type="entry name" value="AAA_SelU"/>
</dbReference>
<dbReference type="InterPro" id="IPR027417">
    <property type="entry name" value="P-loop_NTPase"/>
</dbReference>
<evidence type="ECO:0000313" key="3">
    <source>
        <dbReference type="EMBL" id="ADO82918.1"/>
    </source>
</evidence>
<dbReference type="NCBIfam" id="NF008750">
    <property type="entry name" value="PRK11784.1-2"/>
    <property type="match status" value="1"/>
</dbReference>
<dbReference type="Proteomes" id="UP000006875">
    <property type="component" value="Chromosome"/>
</dbReference>
<dbReference type="GO" id="GO:0043828">
    <property type="term" value="F:tRNA 2-selenouridine synthase activity"/>
    <property type="evidence" value="ECO:0007669"/>
    <property type="project" value="InterPro"/>
</dbReference>
<evidence type="ECO:0000256" key="1">
    <source>
        <dbReference type="ARBA" id="ARBA00023266"/>
    </source>
</evidence>
<proteinExistence type="predicted"/>
<dbReference type="PANTHER" id="PTHR30401">
    <property type="entry name" value="TRNA 2-SELENOURIDINE SYNTHASE"/>
    <property type="match status" value="1"/>
</dbReference>
<dbReference type="InterPro" id="IPR036873">
    <property type="entry name" value="Rhodanese-like_dom_sf"/>
</dbReference>
<dbReference type="KEGG" id="ipo:Ilyop_1137"/>
<dbReference type="eggNOG" id="COG2603">
    <property type="taxonomic scope" value="Bacteria"/>
</dbReference>
<dbReference type="InterPro" id="IPR001763">
    <property type="entry name" value="Rhodanese-like_dom"/>
</dbReference>
<dbReference type="AlphaFoldDB" id="E3H7W6"/>
<dbReference type="SUPFAM" id="SSF52821">
    <property type="entry name" value="Rhodanese/Cell cycle control phosphatase"/>
    <property type="match status" value="1"/>
</dbReference>
<dbReference type="NCBIfam" id="NF008752">
    <property type="entry name" value="PRK11784.1-4"/>
    <property type="match status" value="1"/>
</dbReference>
<gene>
    <name evidence="3" type="ordered locus">Ilyop_1137</name>
</gene>
<dbReference type="NCBIfam" id="TIGR03167">
    <property type="entry name" value="tRNA_sel_U_synt"/>
    <property type="match status" value="1"/>
</dbReference>
<dbReference type="GO" id="GO:0002098">
    <property type="term" value="P:tRNA wobble uridine modification"/>
    <property type="evidence" value="ECO:0007669"/>
    <property type="project" value="InterPro"/>
</dbReference>
<dbReference type="SUPFAM" id="SSF52540">
    <property type="entry name" value="P-loop containing nucleoside triphosphate hydrolases"/>
    <property type="match status" value="1"/>
</dbReference>
<dbReference type="SMART" id="SM00450">
    <property type="entry name" value="RHOD"/>
    <property type="match status" value="1"/>
</dbReference>
<dbReference type="OrthoDB" id="9808735at2"/>
<feature type="domain" description="Rhodanese" evidence="2">
    <location>
        <begin position="11"/>
        <end position="133"/>
    </location>
</feature>
<dbReference type="Pfam" id="PF00581">
    <property type="entry name" value="Rhodanese"/>
    <property type="match status" value="1"/>
</dbReference>
<dbReference type="Pfam" id="PF26341">
    <property type="entry name" value="AAA_SelU"/>
    <property type="match status" value="1"/>
</dbReference>
<dbReference type="RefSeq" id="WP_013387585.1">
    <property type="nucleotide sequence ID" value="NC_014632.1"/>
</dbReference>
<protein>
    <submittedName>
        <fullName evidence="3">tRNA 2-selenouridine synthase</fullName>
    </submittedName>
</protein>
<organism evidence="3 4">
    <name type="scientific">Ilyobacter polytropus (strain ATCC 51220 / DSM 2926 / LMG 16218 / CuHBu1)</name>
    <dbReference type="NCBI Taxonomy" id="572544"/>
    <lineage>
        <taxon>Bacteria</taxon>
        <taxon>Fusobacteriati</taxon>
        <taxon>Fusobacteriota</taxon>
        <taxon>Fusobacteriia</taxon>
        <taxon>Fusobacteriales</taxon>
        <taxon>Fusobacteriaceae</taxon>
        <taxon>Ilyobacter</taxon>
    </lineage>
</organism>
<dbReference type="STRING" id="572544.Ilyop_1137"/>
<dbReference type="InterPro" id="IPR017582">
    <property type="entry name" value="SelU"/>
</dbReference>
<keyword evidence="4" id="KW-1185">Reference proteome</keyword>
<sequence length="342" mass="39330">MRQVSYKEILKEKNYILIDVRTPKEYAAETIPGSVNIPVLLDNERVEVGTAYKQVSKEKAKELGIEFISKRLPEVFQEINNLDKKHKKLIFLCARGGMRSSSMTALFSSLGYKCSKLTDGYKGYRKFISEDLERVNSGIKYIVLHGRTGVGKTKILQQLENKGYSVLDLEKYADHKGSIFGAIGEKRKQSQKRFESLIYEHLRENHHNYVLVESESKRIGDVYLPDTISESMKSGLHLFLDTSLDHRVKILMEDYADASEEAILNCIDFLKKYIGKEKTESYSELTKSNNYAQLAGELVVDYYDPLYEKSIKKWEFESIVNYENVDEGVQGIINFLDTKDFS</sequence>
<reference evidence="3 4" key="1">
    <citation type="journal article" date="2010" name="Stand. Genomic Sci.">
        <title>Complete genome sequence of Ilyobacter polytropus type strain (CuHbu1).</title>
        <authorList>
            <person name="Sikorski J."/>
            <person name="Chertkov O."/>
            <person name="Lapidus A."/>
            <person name="Nolan M."/>
            <person name="Lucas S."/>
            <person name="Del Rio T.G."/>
            <person name="Tice H."/>
            <person name="Cheng J.F."/>
            <person name="Tapia R."/>
            <person name="Han C."/>
            <person name="Goodwin L."/>
            <person name="Pitluck S."/>
            <person name="Liolios K."/>
            <person name="Ivanova N."/>
            <person name="Mavromatis K."/>
            <person name="Mikhailova N."/>
            <person name="Pati A."/>
            <person name="Chen A."/>
            <person name="Palaniappan K."/>
            <person name="Land M."/>
            <person name="Hauser L."/>
            <person name="Chang Y.J."/>
            <person name="Jeffries C.D."/>
            <person name="Brambilla E."/>
            <person name="Yasawong M."/>
            <person name="Rohde M."/>
            <person name="Pukall R."/>
            <person name="Spring S."/>
            <person name="Goker M."/>
            <person name="Woyke T."/>
            <person name="Bristow J."/>
            <person name="Eisen J.A."/>
            <person name="Markowitz V."/>
            <person name="Hugenholtz P."/>
            <person name="Kyrpides N.C."/>
            <person name="Klenk H.P."/>
        </authorList>
    </citation>
    <scope>NUCLEOTIDE SEQUENCE [LARGE SCALE GENOMIC DNA]</scope>
    <source>
        <strain evidence="4">ATCC 51220 / DSM 2926 / LMG 16218 / CuHBu1</strain>
    </source>
</reference>
<dbReference type="Gene3D" id="3.40.50.300">
    <property type="entry name" value="P-loop containing nucleotide triphosphate hydrolases"/>
    <property type="match status" value="1"/>
</dbReference>